<feature type="region of interest" description="Disordered" evidence="1">
    <location>
        <begin position="1"/>
        <end position="46"/>
    </location>
</feature>
<dbReference type="Pfam" id="PF07995">
    <property type="entry name" value="GSDH"/>
    <property type="match status" value="1"/>
</dbReference>
<sequence length="403" mass="43040">MGLALSGCASPATTPSEATSSNTAPDTASSEIAPSESASESAGESAELLTQVAAPQIVTVVESLEHPWGLAWLPDGTLLVTERPGRLRIIKDGVLDPTPVSGLPDVLNRGQGGLMDVSLHPQFAENRWVYFTYADGTGSANRTQVARAQLDGSRLSDWQVIFEANRTKEDTQHFGSRLLWMPDNTLLVSIGDGGNPPVALEGELIRNQAQNLSSHLGSLVRLNDDGSAPANNPFVSTPNADPTIWSYGHRNIQGLAIDSVSGQVWATEHGSQGGDELNRIEMGENYGWPLVTHSREYSGGEISSERSRPGMVDPLVVWTPAIAPSGLMAYQGDLFPQWQGDLFAGGLVSQSIEHIQLDDSGAVVSQTSIDIGQRVREVAQGPDGFIYVLTDEPNGRLVRLEPG</sequence>
<dbReference type="InterPro" id="IPR011041">
    <property type="entry name" value="Quinoprot_gluc/sorb_DH_b-prop"/>
</dbReference>
<evidence type="ECO:0000256" key="1">
    <source>
        <dbReference type="SAM" id="MobiDB-lite"/>
    </source>
</evidence>
<dbReference type="AlphaFoldDB" id="A0A0P7YQ45"/>
<dbReference type="InterPro" id="IPR011042">
    <property type="entry name" value="6-blade_b-propeller_TolB-like"/>
</dbReference>
<comment type="caution">
    <text evidence="3">The sequence shown here is derived from an EMBL/GenBank/DDBJ whole genome shotgun (WGS) entry which is preliminary data.</text>
</comment>
<dbReference type="PANTHER" id="PTHR19328">
    <property type="entry name" value="HEDGEHOG-INTERACTING PROTEIN"/>
    <property type="match status" value="1"/>
</dbReference>
<feature type="domain" description="Glucose/Sorbosone dehydrogenase" evidence="2">
    <location>
        <begin position="64"/>
        <end position="399"/>
    </location>
</feature>
<dbReference type="Proteomes" id="UP000050465">
    <property type="component" value="Unassembled WGS sequence"/>
</dbReference>
<gene>
    <name evidence="3" type="ORF">HLUCCA11_21180</name>
</gene>
<evidence type="ECO:0000313" key="3">
    <source>
        <dbReference type="EMBL" id="KPQ32591.1"/>
    </source>
</evidence>
<protein>
    <submittedName>
        <fullName evidence="3">Glucose/sorbosone dehydrogenase</fullName>
    </submittedName>
</protein>
<evidence type="ECO:0000259" key="2">
    <source>
        <dbReference type="Pfam" id="PF07995"/>
    </source>
</evidence>
<dbReference type="InterPro" id="IPR012938">
    <property type="entry name" value="Glc/Sorbosone_DH"/>
</dbReference>
<organism evidence="3 4">
    <name type="scientific">Phormidesmis priestleyi Ana</name>
    <dbReference type="NCBI Taxonomy" id="1666911"/>
    <lineage>
        <taxon>Bacteria</taxon>
        <taxon>Bacillati</taxon>
        <taxon>Cyanobacteriota</taxon>
        <taxon>Cyanophyceae</taxon>
        <taxon>Leptolyngbyales</taxon>
        <taxon>Leptolyngbyaceae</taxon>
        <taxon>Phormidesmis</taxon>
    </lineage>
</organism>
<dbReference type="SUPFAM" id="SSF50952">
    <property type="entry name" value="Soluble quinoprotein glucose dehydrogenase"/>
    <property type="match status" value="1"/>
</dbReference>
<dbReference type="STRING" id="1666911.HLUCCA11_21180"/>
<accession>A0A0P7YQ45</accession>
<dbReference type="Gene3D" id="2.120.10.30">
    <property type="entry name" value="TolB, C-terminal domain"/>
    <property type="match status" value="1"/>
</dbReference>
<evidence type="ECO:0000313" key="4">
    <source>
        <dbReference type="Proteomes" id="UP000050465"/>
    </source>
</evidence>
<dbReference type="PATRIC" id="fig|1666911.3.peg.3194"/>
<feature type="compositionally biased region" description="Low complexity" evidence="1">
    <location>
        <begin position="9"/>
        <end position="46"/>
    </location>
</feature>
<dbReference type="EMBL" id="LJZR01000052">
    <property type="protein sequence ID" value="KPQ32591.1"/>
    <property type="molecule type" value="Genomic_DNA"/>
</dbReference>
<proteinExistence type="predicted"/>
<reference evidence="3 4" key="1">
    <citation type="submission" date="2015-09" db="EMBL/GenBank/DDBJ databases">
        <title>Identification and resolution of microdiversity through metagenomic sequencing of parallel consortia.</title>
        <authorList>
            <person name="Nelson W.C."/>
            <person name="Romine M.F."/>
            <person name="Lindemann S.R."/>
        </authorList>
    </citation>
    <scope>NUCLEOTIDE SEQUENCE [LARGE SCALE GENOMIC DNA]</scope>
    <source>
        <strain evidence="3">Ana</strain>
    </source>
</reference>
<name>A0A0P7YQ45_9CYAN</name>
<dbReference type="PANTHER" id="PTHR19328:SF75">
    <property type="entry name" value="ALDOSE SUGAR DEHYDROGENASE YLII"/>
    <property type="match status" value="1"/>
</dbReference>